<keyword evidence="2" id="KW-0378">Hydrolase</keyword>
<evidence type="ECO:0000256" key="3">
    <source>
        <dbReference type="SAM" id="MobiDB-lite"/>
    </source>
</evidence>
<comment type="caution">
    <text evidence="6">The sequence shown here is derived from an EMBL/GenBank/DDBJ whole genome shotgun (WGS) entry which is preliminary data.</text>
</comment>
<protein>
    <submittedName>
        <fullName evidence="6">Retrovirus-related pol polyprotein from transposon TNT 1-94</fullName>
    </submittedName>
</protein>
<dbReference type="Proteomes" id="UP001151760">
    <property type="component" value="Unassembled WGS sequence"/>
</dbReference>
<dbReference type="InterPro" id="IPR043502">
    <property type="entry name" value="DNA/RNA_pol_sf"/>
</dbReference>
<evidence type="ECO:0000256" key="1">
    <source>
        <dbReference type="ARBA" id="ARBA00022723"/>
    </source>
</evidence>
<dbReference type="CDD" id="cd09272">
    <property type="entry name" value="RNase_HI_RT_Ty1"/>
    <property type="match status" value="1"/>
</dbReference>
<reference evidence="6" key="2">
    <citation type="submission" date="2022-01" db="EMBL/GenBank/DDBJ databases">
        <authorList>
            <person name="Yamashiro T."/>
            <person name="Shiraishi A."/>
            <person name="Satake H."/>
            <person name="Nakayama K."/>
        </authorList>
    </citation>
    <scope>NUCLEOTIDE SEQUENCE</scope>
</reference>
<dbReference type="InterPro" id="IPR013103">
    <property type="entry name" value="RVT_2"/>
</dbReference>
<dbReference type="PANTHER" id="PTHR42648">
    <property type="entry name" value="TRANSPOSASE, PUTATIVE-RELATED"/>
    <property type="match status" value="1"/>
</dbReference>
<dbReference type="Pfam" id="PF07727">
    <property type="entry name" value="RVT_2"/>
    <property type="match status" value="1"/>
</dbReference>
<sequence>MYKAKIKYDKYCDKMLNRRVLAKIINCDVLSKGNGPNTLKVYREDASYETILNFKASDLHMSEWREIMQVCLKRTRTGWTTIYSQIQTRMENLYKTEHELEIEFNKPLGEQDPIIKLNDLARKKRKHADDIHEYFSEQIPSQKKKILGVDQLTEDPSSSAQKDLVFVKSSANDTKVTIPGVERPWLSKVEGFILSNHDTGRILPAESQRNTTDPSVAFTDSSTTDYDLADESSVCSTPLLPLKKLEAAEPKSRPKTIKSKSKSTLQAEALKGVIINEPSSALANGNKSSSASKVHSTPAGKLKSRETSIQEILNIPSKDVKLVVAQIIPQLITMILNGSKEVKHFKPKSVTSGSPSGPKVVFGDDSTCTTEGYGSIKCNGIVFTKVAFVNGLKYNLISLSQLYDAKYIVQFDEKKGTIFNSNKEIVMIAPRVRDVYVLDMMSSAQESCFFAKASKKLNWLWHKRLAHLNFKTINKLVKQNLVIGLPSLFYSKDKPCSSCEKGKHHRASFKTKQTSSIKKYLHLFHMDLFGPVTPRSINHEKYTLVIVDEYSRCQTNRNDVSFIEPYECPKPVVLETEVSSDQNGHIDQNDQSVQNDEILNDDNSEHSNHTNDEQIIDNLPNIEDIQISEHLSSLSVEDTSSQNTILIPQPLPIPSVVTPVPQDRWSQDKHIELVNIIGNLRAGMLTRAMAKQLSAASAHECLFVDFLFEEEPKKVSEALKQLGWVDAMQDELNQFARNKVWTLVPAPYDKTIIGSKWVFRNKRGETGIVIKNKARLVAQGYNQQEGIDYDETFAPVARLEAIRIFLAFATYMNFIVYQMDVKSAFLNGKLKEEVYVKQPLGFESNEFPNYVCKLDKALYGLKQAPRAWHFNQPRKICQGSAKKYDINGSSVKTSMVPPNNLGPDLNGKAVNETQYKGFDLKGYSDSDYASATWTEKAPQVLVIAVGCCANILWMKSQLTDYDIIYEKVPIFCDNTSAITISNNPVLHSRTKHIDIRYHFIRDHILKGDIELHFIPNKYQLADIFTKPLNEPTFKRLIVELGMLNIDSKPEASALTEEN</sequence>
<accession>A0ABQ4XP07</accession>
<dbReference type="EMBL" id="BQNB010009664">
    <property type="protein sequence ID" value="GJS66648.1"/>
    <property type="molecule type" value="Genomic_DNA"/>
</dbReference>
<dbReference type="PANTHER" id="PTHR42648:SF32">
    <property type="entry name" value="RIBONUCLEASE H-LIKE DOMAIN, GAG-PRE-INTEGRASE DOMAIN PROTEIN-RELATED"/>
    <property type="match status" value="1"/>
</dbReference>
<dbReference type="InterPro" id="IPR039537">
    <property type="entry name" value="Retrotran_Ty1/copia-like"/>
</dbReference>
<keyword evidence="1" id="KW-0479">Metal-binding</keyword>
<evidence type="ECO:0000259" key="4">
    <source>
        <dbReference type="Pfam" id="PF07727"/>
    </source>
</evidence>
<feature type="region of interest" description="Disordered" evidence="3">
    <location>
        <begin position="281"/>
        <end position="302"/>
    </location>
</feature>
<dbReference type="Pfam" id="PF13976">
    <property type="entry name" value="gag_pre-integrs"/>
    <property type="match status" value="1"/>
</dbReference>
<evidence type="ECO:0000256" key="2">
    <source>
        <dbReference type="ARBA" id="ARBA00022801"/>
    </source>
</evidence>
<evidence type="ECO:0000259" key="5">
    <source>
        <dbReference type="Pfam" id="PF13976"/>
    </source>
</evidence>
<feature type="domain" description="GAG-pre-integrase" evidence="5">
    <location>
        <begin position="435"/>
        <end position="504"/>
    </location>
</feature>
<name>A0ABQ4XP07_9ASTR</name>
<reference evidence="6" key="1">
    <citation type="journal article" date="2022" name="Int. J. Mol. Sci.">
        <title>Draft Genome of Tanacetum Coccineum: Genomic Comparison of Closely Related Tanacetum-Family Plants.</title>
        <authorList>
            <person name="Yamashiro T."/>
            <person name="Shiraishi A."/>
            <person name="Nakayama K."/>
            <person name="Satake H."/>
        </authorList>
    </citation>
    <scope>NUCLEOTIDE SEQUENCE</scope>
</reference>
<proteinExistence type="predicted"/>
<organism evidence="6 7">
    <name type="scientific">Tanacetum coccineum</name>
    <dbReference type="NCBI Taxonomy" id="301880"/>
    <lineage>
        <taxon>Eukaryota</taxon>
        <taxon>Viridiplantae</taxon>
        <taxon>Streptophyta</taxon>
        <taxon>Embryophyta</taxon>
        <taxon>Tracheophyta</taxon>
        <taxon>Spermatophyta</taxon>
        <taxon>Magnoliopsida</taxon>
        <taxon>eudicotyledons</taxon>
        <taxon>Gunneridae</taxon>
        <taxon>Pentapetalae</taxon>
        <taxon>asterids</taxon>
        <taxon>campanulids</taxon>
        <taxon>Asterales</taxon>
        <taxon>Asteraceae</taxon>
        <taxon>Asteroideae</taxon>
        <taxon>Anthemideae</taxon>
        <taxon>Anthemidinae</taxon>
        <taxon>Tanacetum</taxon>
    </lineage>
</organism>
<dbReference type="SUPFAM" id="SSF56672">
    <property type="entry name" value="DNA/RNA polymerases"/>
    <property type="match status" value="1"/>
</dbReference>
<gene>
    <name evidence="6" type="ORF">Tco_0681212</name>
</gene>
<feature type="domain" description="Reverse transcriptase Ty1/copia-type" evidence="4">
    <location>
        <begin position="738"/>
        <end position="869"/>
    </location>
</feature>
<evidence type="ECO:0000313" key="6">
    <source>
        <dbReference type="EMBL" id="GJS66648.1"/>
    </source>
</evidence>
<evidence type="ECO:0000313" key="7">
    <source>
        <dbReference type="Proteomes" id="UP001151760"/>
    </source>
</evidence>
<feature type="compositionally biased region" description="Polar residues" evidence="3">
    <location>
        <begin position="281"/>
        <end position="295"/>
    </location>
</feature>
<dbReference type="InterPro" id="IPR025724">
    <property type="entry name" value="GAG-pre-integrase_dom"/>
</dbReference>
<keyword evidence="7" id="KW-1185">Reference proteome</keyword>